<gene>
    <name evidence="2" type="ORF">Csa_5G074690</name>
</gene>
<sequence>MSHFSTSDTASLQPLYCSSAQLFHFWHNDSYGTIHATPTTQESTDTNNHSVEHATKVGREQRQQYRARH</sequence>
<reference evidence="2 3" key="1">
    <citation type="journal article" date="2009" name="Nat. Genet.">
        <title>The genome of the cucumber, Cucumis sativus L.</title>
        <authorList>
            <person name="Huang S."/>
            <person name="Li R."/>
            <person name="Zhang Z."/>
            <person name="Li L."/>
            <person name="Gu X."/>
            <person name="Fan W."/>
            <person name="Lucas W.J."/>
            <person name="Wang X."/>
            <person name="Xie B."/>
            <person name="Ni P."/>
            <person name="Ren Y."/>
            <person name="Zhu H."/>
            <person name="Li J."/>
            <person name="Lin K."/>
            <person name="Jin W."/>
            <person name="Fei Z."/>
            <person name="Li G."/>
            <person name="Staub J."/>
            <person name="Kilian A."/>
            <person name="van der Vossen E.A."/>
            <person name="Wu Y."/>
            <person name="Guo J."/>
            <person name="He J."/>
            <person name="Jia Z."/>
            <person name="Ren Y."/>
            <person name="Tian G."/>
            <person name="Lu Y."/>
            <person name="Ruan J."/>
            <person name="Qian W."/>
            <person name="Wang M."/>
            <person name="Huang Q."/>
            <person name="Li B."/>
            <person name="Xuan Z."/>
            <person name="Cao J."/>
            <person name="Asan"/>
            <person name="Wu Z."/>
            <person name="Zhang J."/>
            <person name="Cai Q."/>
            <person name="Bai Y."/>
            <person name="Zhao B."/>
            <person name="Han Y."/>
            <person name="Li Y."/>
            <person name="Li X."/>
            <person name="Wang S."/>
            <person name="Shi Q."/>
            <person name="Liu S."/>
            <person name="Cho W.K."/>
            <person name="Kim J.Y."/>
            <person name="Xu Y."/>
            <person name="Heller-Uszynska K."/>
            <person name="Miao H."/>
            <person name="Cheng Z."/>
            <person name="Zhang S."/>
            <person name="Wu J."/>
            <person name="Yang Y."/>
            <person name="Kang H."/>
            <person name="Li M."/>
            <person name="Liang H."/>
            <person name="Ren X."/>
            <person name="Shi Z."/>
            <person name="Wen M."/>
            <person name="Jian M."/>
            <person name="Yang H."/>
            <person name="Zhang G."/>
            <person name="Yang Z."/>
            <person name="Chen R."/>
            <person name="Liu S."/>
            <person name="Li J."/>
            <person name="Ma L."/>
            <person name="Liu H."/>
            <person name="Zhou Y."/>
            <person name="Zhao J."/>
            <person name="Fang X."/>
            <person name="Li G."/>
            <person name="Fang L."/>
            <person name="Li Y."/>
            <person name="Liu D."/>
            <person name="Zheng H."/>
            <person name="Zhang Y."/>
            <person name="Qin N."/>
            <person name="Li Z."/>
            <person name="Yang G."/>
            <person name="Yang S."/>
            <person name="Bolund L."/>
            <person name="Kristiansen K."/>
            <person name="Zheng H."/>
            <person name="Li S."/>
            <person name="Zhang X."/>
            <person name="Yang H."/>
            <person name="Wang J."/>
            <person name="Sun R."/>
            <person name="Zhang B."/>
            <person name="Jiang S."/>
            <person name="Wang J."/>
            <person name="Du Y."/>
            <person name="Li S."/>
        </authorList>
    </citation>
    <scope>NUCLEOTIDE SEQUENCE [LARGE SCALE GENOMIC DNA]</scope>
    <source>
        <strain evidence="3">cv. 9930</strain>
    </source>
</reference>
<evidence type="ECO:0000313" key="2">
    <source>
        <dbReference type="EMBL" id="KGN49697.1"/>
    </source>
</evidence>
<reference evidence="2 3" key="4">
    <citation type="journal article" date="2011" name="BMC Genomics">
        <title>RNA-Seq improves annotation of protein-coding genes in the cucumber genome.</title>
        <authorList>
            <person name="Li Z."/>
            <person name="Zhang Z."/>
            <person name="Yan P."/>
            <person name="Huang S."/>
            <person name="Fei Z."/>
            <person name="Lin K."/>
        </authorList>
    </citation>
    <scope>NUCLEOTIDE SEQUENCE [LARGE SCALE GENOMIC DNA]</scope>
    <source>
        <strain evidence="3">cv. 9930</strain>
    </source>
</reference>
<organism evidence="2 3">
    <name type="scientific">Cucumis sativus</name>
    <name type="common">Cucumber</name>
    <dbReference type="NCBI Taxonomy" id="3659"/>
    <lineage>
        <taxon>Eukaryota</taxon>
        <taxon>Viridiplantae</taxon>
        <taxon>Streptophyta</taxon>
        <taxon>Embryophyta</taxon>
        <taxon>Tracheophyta</taxon>
        <taxon>Spermatophyta</taxon>
        <taxon>Magnoliopsida</taxon>
        <taxon>eudicotyledons</taxon>
        <taxon>Gunneridae</taxon>
        <taxon>Pentapetalae</taxon>
        <taxon>rosids</taxon>
        <taxon>fabids</taxon>
        <taxon>Cucurbitales</taxon>
        <taxon>Cucurbitaceae</taxon>
        <taxon>Benincaseae</taxon>
        <taxon>Cucumis</taxon>
    </lineage>
</organism>
<feature type="region of interest" description="Disordered" evidence="1">
    <location>
        <begin position="34"/>
        <end position="69"/>
    </location>
</feature>
<keyword evidence="3" id="KW-1185">Reference proteome</keyword>
<reference evidence="2 3" key="3">
    <citation type="journal article" date="2010" name="BMC Genomics">
        <title>Transcriptome sequencing and comparative analysis of cucumber flowers with different sex types.</title>
        <authorList>
            <person name="Guo S."/>
            <person name="Zheng Y."/>
            <person name="Joung J.G."/>
            <person name="Liu S."/>
            <person name="Zhang Z."/>
            <person name="Crasta O.R."/>
            <person name="Sobral B.W."/>
            <person name="Xu Y."/>
            <person name="Huang S."/>
            <person name="Fei Z."/>
        </authorList>
    </citation>
    <scope>NUCLEOTIDE SEQUENCE [LARGE SCALE GENOMIC DNA]</scope>
    <source>
        <strain evidence="3">cv. 9930</strain>
    </source>
</reference>
<name>A0A0A0KMR0_CUCSA</name>
<dbReference type="Proteomes" id="UP000029981">
    <property type="component" value="Chromosome 5"/>
</dbReference>
<dbReference type="AlphaFoldDB" id="A0A0A0KMR0"/>
<accession>A0A0A0KMR0</accession>
<feature type="compositionally biased region" description="Basic and acidic residues" evidence="1">
    <location>
        <begin position="50"/>
        <end position="63"/>
    </location>
</feature>
<feature type="compositionally biased region" description="Polar residues" evidence="1">
    <location>
        <begin position="36"/>
        <end position="49"/>
    </location>
</feature>
<evidence type="ECO:0000256" key="1">
    <source>
        <dbReference type="SAM" id="MobiDB-lite"/>
    </source>
</evidence>
<proteinExistence type="predicted"/>
<reference evidence="2 3" key="2">
    <citation type="journal article" date="2009" name="PLoS ONE">
        <title>An integrated genetic and cytogenetic map of the cucumber genome.</title>
        <authorList>
            <person name="Ren Y."/>
            <person name="Zhang Z."/>
            <person name="Liu J."/>
            <person name="Staub J.E."/>
            <person name="Han Y."/>
            <person name="Cheng Z."/>
            <person name="Li X."/>
            <person name="Lu J."/>
            <person name="Miao H."/>
            <person name="Kang H."/>
            <person name="Xie B."/>
            <person name="Gu X."/>
            <person name="Wang X."/>
            <person name="Du Y."/>
            <person name="Jin W."/>
            <person name="Huang S."/>
        </authorList>
    </citation>
    <scope>NUCLEOTIDE SEQUENCE [LARGE SCALE GENOMIC DNA]</scope>
    <source>
        <strain evidence="3">cv. 9930</strain>
    </source>
</reference>
<protein>
    <submittedName>
        <fullName evidence="2">Uncharacterized protein</fullName>
    </submittedName>
</protein>
<dbReference type="EMBL" id="CM002926">
    <property type="protein sequence ID" value="KGN49697.1"/>
    <property type="molecule type" value="Genomic_DNA"/>
</dbReference>
<evidence type="ECO:0000313" key="3">
    <source>
        <dbReference type="Proteomes" id="UP000029981"/>
    </source>
</evidence>
<dbReference type="Gramene" id="KGN49697">
    <property type="protein sequence ID" value="KGN49697"/>
    <property type="gene ID" value="Csa_5G074690"/>
</dbReference>